<dbReference type="AlphaFoldDB" id="A0A0F9U2K2"/>
<proteinExistence type="predicted"/>
<sequence length="99" mass="12105">MADLRDRNFVIVWVWEKRCYTLNPTFHELYRWCLSNYRAIMTILRRTKPAMFEGNRMAKLVKQRAFQESKLYFLAVYRHMSALRATIKKHHIVTPNRRT</sequence>
<accession>A0A0F9U2K2</accession>
<gene>
    <name evidence="1" type="ORF">LCGC14_0318060</name>
</gene>
<dbReference type="EMBL" id="LAZR01000213">
    <property type="protein sequence ID" value="KKN81547.1"/>
    <property type="molecule type" value="Genomic_DNA"/>
</dbReference>
<organism evidence="1">
    <name type="scientific">marine sediment metagenome</name>
    <dbReference type="NCBI Taxonomy" id="412755"/>
    <lineage>
        <taxon>unclassified sequences</taxon>
        <taxon>metagenomes</taxon>
        <taxon>ecological metagenomes</taxon>
    </lineage>
</organism>
<comment type="caution">
    <text evidence="1">The sequence shown here is derived from an EMBL/GenBank/DDBJ whole genome shotgun (WGS) entry which is preliminary data.</text>
</comment>
<protein>
    <submittedName>
        <fullName evidence="1">Uncharacterized protein</fullName>
    </submittedName>
</protein>
<name>A0A0F9U2K2_9ZZZZ</name>
<reference evidence="1" key="1">
    <citation type="journal article" date="2015" name="Nature">
        <title>Complex archaea that bridge the gap between prokaryotes and eukaryotes.</title>
        <authorList>
            <person name="Spang A."/>
            <person name="Saw J.H."/>
            <person name="Jorgensen S.L."/>
            <person name="Zaremba-Niedzwiedzka K."/>
            <person name="Martijn J."/>
            <person name="Lind A.E."/>
            <person name="van Eijk R."/>
            <person name="Schleper C."/>
            <person name="Guy L."/>
            <person name="Ettema T.J."/>
        </authorList>
    </citation>
    <scope>NUCLEOTIDE SEQUENCE</scope>
</reference>
<evidence type="ECO:0000313" key="1">
    <source>
        <dbReference type="EMBL" id="KKN81547.1"/>
    </source>
</evidence>